<dbReference type="EMBL" id="MT145114">
    <property type="protein sequence ID" value="QJI03727.1"/>
    <property type="molecule type" value="Genomic_DNA"/>
</dbReference>
<name>A0A6H2A2Y1_9ZZZZ</name>
<accession>A0A6H2A2Y1</accession>
<reference evidence="1" key="1">
    <citation type="submission" date="2020-03" db="EMBL/GenBank/DDBJ databases">
        <title>The deep terrestrial virosphere.</title>
        <authorList>
            <person name="Holmfeldt K."/>
            <person name="Nilsson E."/>
            <person name="Simone D."/>
            <person name="Lopez-Fernandez M."/>
            <person name="Wu X."/>
            <person name="de Brujin I."/>
            <person name="Lundin D."/>
            <person name="Andersson A."/>
            <person name="Bertilsson S."/>
            <person name="Dopson M."/>
        </authorList>
    </citation>
    <scope>NUCLEOTIDE SEQUENCE</scope>
    <source>
        <strain evidence="1">TM448A04287</strain>
        <strain evidence="2">TM448B04948</strain>
    </source>
</reference>
<gene>
    <name evidence="1" type="ORF">TM448A04287_0010</name>
    <name evidence="2" type="ORF">TM448B04948_0001</name>
</gene>
<evidence type="ECO:0000313" key="1">
    <source>
        <dbReference type="EMBL" id="QJA54072.1"/>
    </source>
</evidence>
<dbReference type="AlphaFoldDB" id="A0A6H2A2Y1"/>
<protein>
    <recommendedName>
        <fullName evidence="3">Methyltransferase</fullName>
    </recommendedName>
</protein>
<evidence type="ECO:0008006" key="3">
    <source>
        <dbReference type="Google" id="ProtNLM"/>
    </source>
</evidence>
<sequence length="235" mass="26186">MVTRMCGAGVFTWDQAVTLLDHGRWTGKHVLIERWLDKPMHWRKPRVVAAGWLGDMWLADNALLDRMMPIATRPECGKHQFLVLTKRAEMMEAKARRGYSIPYSNHWFGATVCNQAEADKQIPHLLRIPGKRWLCIEPLLESVDLSAFLGGPYMSISGPVPEGYNAGISWVVVGQETGPGARPAKPEWIQSVIDQCHAAGVPCWTKALPLGVEPVREAPEPIAAILRREGMMEGT</sequence>
<organism evidence="1">
    <name type="scientific">viral metagenome</name>
    <dbReference type="NCBI Taxonomy" id="1070528"/>
    <lineage>
        <taxon>unclassified sequences</taxon>
        <taxon>metagenomes</taxon>
        <taxon>organismal metagenomes</taxon>
    </lineage>
</organism>
<dbReference type="InterPro" id="IPR011101">
    <property type="entry name" value="DUF5131"/>
</dbReference>
<dbReference type="EMBL" id="MT144474">
    <property type="protein sequence ID" value="QJA54072.1"/>
    <property type="molecule type" value="Genomic_DNA"/>
</dbReference>
<dbReference type="Pfam" id="PF07505">
    <property type="entry name" value="DUF5131"/>
    <property type="match status" value="1"/>
</dbReference>
<evidence type="ECO:0000313" key="2">
    <source>
        <dbReference type="EMBL" id="QJI03727.1"/>
    </source>
</evidence>
<proteinExistence type="predicted"/>